<gene>
    <name evidence="1" type="ORF">IU449_22155</name>
</gene>
<sequence length="52" mass="5440">MTMILFALAGIALLAFLLTPGYGPAGSSDVVDRDVQRARAEIAAIAGRADHR</sequence>
<dbReference type="EMBL" id="JADLQN010000004">
    <property type="protein sequence ID" value="MBF6357214.1"/>
    <property type="molecule type" value="Genomic_DNA"/>
</dbReference>
<proteinExistence type="predicted"/>
<accession>A0ABS0DFL4</accession>
<dbReference type="Proteomes" id="UP000707731">
    <property type="component" value="Unassembled WGS sequence"/>
</dbReference>
<organism evidence="1 2">
    <name type="scientific">Nocardia higoensis</name>
    <dbReference type="NCBI Taxonomy" id="228599"/>
    <lineage>
        <taxon>Bacteria</taxon>
        <taxon>Bacillati</taxon>
        <taxon>Actinomycetota</taxon>
        <taxon>Actinomycetes</taxon>
        <taxon>Mycobacteriales</taxon>
        <taxon>Nocardiaceae</taxon>
        <taxon>Nocardia</taxon>
    </lineage>
</organism>
<evidence type="ECO:0008006" key="3">
    <source>
        <dbReference type="Google" id="ProtNLM"/>
    </source>
</evidence>
<evidence type="ECO:0000313" key="2">
    <source>
        <dbReference type="Proteomes" id="UP000707731"/>
    </source>
</evidence>
<dbReference type="RefSeq" id="WP_195004028.1">
    <property type="nucleotide sequence ID" value="NZ_JADLQN010000004.1"/>
</dbReference>
<evidence type="ECO:0000313" key="1">
    <source>
        <dbReference type="EMBL" id="MBF6357214.1"/>
    </source>
</evidence>
<protein>
    <recommendedName>
        <fullName evidence="3">C-type cytochrome biogenesis protein CcmI</fullName>
    </recommendedName>
</protein>
<name>A0ABS0DFL4_9NOCA</name>
<keyword evidence="2" id="KW-1185">Reference proteome</keyword>
<reference evidence="1 2" key="1">
    <citation type="submission" date="2020-10" db="EMBL/GenBank/DDBJ databases">
        <title>Identification of Nocardia species via Next-generation sequencing and recognition of intraspecies genetic diversity.</title>
        <authorList>
            <person name="Li P."/>
            <person name="Li P."/>
            <person name="Lu B."/>
        </authorList>
    </citation>
    <scope>NUCLEOTIDE SEQUENCE [LARGE SCALE GENOMIC DNA]</scope>
    <source>
        <strain evidence="1 2">BJ06-0143</strain>
    </source>
</reference>
<comment type="caution">
    <text evidence="1">The sequence shown here is derived from an EMBL/GenBank/DDBJ whole genome shotgun (WGS) entry which is preliminary data.</text>
</comment>